<evidence type="ECO:0000313" key="1">
    <source>
        <dbReference type="EMBL" id="KAA0720688.1"/>
    </source>
</evidence>
<proteinExistence type="predicted"/>
<organism evidence="1 2">
    <name type="scientific">Triplophysa tibetana</name>
    <dbReference type="NCBI Taxonomy" id="1572043"/>
    <lineage>
        <taxon>Eukaryota</taxon>
        <taxon>Metazoa</taxon>
        <taxon>Chordata</taxon>
        <taxon>Craniata</taxon>
        <taxon>Vertebrata</taxon>
        <taxon>Euteleostomi</taxon>
        <taxon>Actinopterygii</taxon>
        <taxon>Neopterygii</taxon>
        <taxon>Teleostei</taxon>
        <taxon>Ostariophysi</taxon>
        <taxon>Cypriniformes</taxon>
        <taxon>Nemacheilidae</taxon>
        <taxon>Triplophysa</taxon>
    </lineage>
</organism>
<gene>
    <name evidence="1" type="ORF">E1301_Tti011559</name>
</gene>
<evidence type="ECO:0000313" key="2">
    <source>
        <dbReference type="Proteomes" id="UP000324632"/>
    </source>
</evidence>
<comment type="caution">
    <text evidence="1">The sequence shown here is derived from an EMBL/GenBank/DDBJ whole genome shotgun (WGS) entry which is preliminary data.</text>
</comment>
<dbReference type="AlphaFoldDB" id="A0A5A9PFU4"/>
<dbReference type="Proteomes" id="UP000324632">
    <property type="component" value="Chromosome 5"/>
</dbReference>
<protein>
    <submittedName>
        <fullName evidence="1">Uncharacterized protein</fullName>
    </submittedName>
</protein>
<dbReference type="EMBL" id="SOYY01000005">
    <property type="protein sequence ID" value="KAA0720688.1"/>
    <property type="molecule type" value="Genomic_DNA"/>
</dbReference>
<accession>A0A5A9PFU4</accession>
<sequence length="116" mass="12774">MVPGSAPGTNLMTSHSRAVLCWAAYVTDDFETEIDPVSNGAQSAATKGTAHIMMDGWVNSAPPKLSRHQIGFRLRSITSTLVLQFRDADWIGTSITSLQKVRVSDQCFRLFICQQE</sequence>
<reference evidence="1 2" key="1">
    <citation type="journal article" date="2019" name="Mol. Ecol. Resour.">
        <title>Chromosome-level genome assembly of Triplophysa tibetana, a fish adapted to the harsh high-altitude environment of the Tibetan Plateau.</title>
        <authorList>
            <person name="Yang X."/>
            <person name="Liu H."/>
            <person name="Ma Z."/>
            <person name="Zou Y."/>
            <person name="Zou M."/>
            <person name="Mao Y."/>
            <person name="Li X."/>
            <person name="Wang H."/>
            <person name="Chen T."/>
            <person name="Wang W."/>
            <person name="Yang R."/>
        </authorList>
    </citation>
    <scope>NUCLEOTIDE SEQUENCE [LARGE SCALE GENOMIC DNA]</scope>
    <source>
        <strain evidence="1">TTIB1903HZAU</strain>
        <tissue evidence="1">Muscle</tissue>
    </source>
</reference>
<keyword evidence="2" id="KW-1185">Reference proteome</keyword>
<name>A0A5A9PFU4_9TELE</name>